<dbReference type="EMBL" id="LKAQ01000001">
    <property type="protein sequence ID" value="OIQ51794.1"/>
    <property type="molecule type" value="Genomic_DNA"/>
</dbReference>
<evidence type="ECO:0000313" key="10">
    <source>
        <dbReference type="EMBL" id="OIQ51794.1"/>
    </source>
</evidence>
<dbReference type="InterPro" id="IPR018136">
    <property type="entry name" value="Aconitase_4Fe-4S_BS"/>
</dbReference>
<evidence type="ECO:0000256" key="8">
    <source>
        <dbReference type="HAMAP-Rule" id="MF_01027"/>
    </source>
</evidence>
<feature type="binding site" evidence="8">
    <location>
        <position position="363"/>
    </location>
    <ligand>
        <name>[4Fe-4S] cluster</name>
        <dbReference type="ChEBI" id="CHEBI:49883"/>
    </ligand>
</feature>
<comment type="cofactor">
    <cofactor evidence="8">
        <name>[4Fe-4S] cluster</name>
        <dbReference type="ChEBI" id="CHEBI:49883"/>
    </cofactor>
    <text evidence="8">Binds 1 [4Fe-4S] cluster per subunit.</text>
</comment>
<dbReference type="GO" id="GO:0009098">
    <property type="term" value="P:L-leucine biosynthetic process"/>
    <property type="evidence" value="ECO:0007669"/>
    <property type="project" value="UniProtKB-UniRule"/>
</dbReference>
<dbReference type="UniPathway" id="UPA00048">
    <property type="reaction ID" value="UER00071"/>
</dbReference>
<evidence type="ECO:0000256" key="2">
    <source>
        <dbReference type="ARBA" id="ARBA00022485"/>
    </source>
</evidence>
<dbReference type="AlphaFoldDB" id="A0A1J5N0J9"/>
<feature type="domain" description="Aconitase/3-isopropylmalate dehydratase large subunit alpha/beta/alpha" evidence="9">
    <location>
        <begin position="288"/>
        <end position="411"/>
    </location>
</feature>
<dbReference type="NCBIfam" id="TIGR01343">
    <property type="entry name" value="hacA_fam"/>
    <property type="match status" value="1"/>
</dbReference>
<keyword evidence="4 8" id="KW-0408">Iron</keyword>
<keyword evidence="1 8" id="KW-0432">Leucine biosynthesis</keyword>
<dbReference type="InterPro" id="IPR001030">
    <property type="entry name" value="Acoase/IPM_deHydtase_lsu_aba"/>
</dbReference>
<keyword evidence="7 8" id="KW-0100">Branched-chain amino acid biosynthesis</keyword>
<feature type="binding site" evidence="8">
    <location>
        <position position="360"/>
    </location>
    <ligand>
        <name>[4Fe-4S] cluster</name>
        <dbReference type="ChEBI" id="CHEBI:49883"/>
    </ligand>
</feature>
<dbReference type="InterPro" id="IPR050067">
    <property type="entry name" value="IPM_dehydratase_rel_enz"/>
</dbReference>
<dbReference type="NCBIfam" id="TIGR02083">
    <property type="entry name" value="LEU2"/>
    <property type="match status" value="1"/>
</dbReference>
<keyword evidence="5 8" id="KW-0411">Iron-sulfur</keyword>
<comment type="subunit">
    <text evidence="8">Heterodimer of LeuC and LeuD.</text>
</comment>
<dbReference type="SUPFAM" id="SSF53732">
    <property type="entry name" value="Aconitase iron-sulfur domain"/>
    <property type="match status" value="1"/>
</dbReference>
<feature type="domain" description="Aconitase/3-isopropylmalate dehydratase large subunit alpha/beta/alpha" evidence="9">
    <location>
        <begin position="7"/>
        <end position="287"/>
    </location>
</feature>
<keyword evidence="11" id="KW-1185">Reference proteome</keyword>
<dbReference type="PANTHER" id="PTHR43822">
    <property type="entry name" value="HOMOACONITASE, MITOCHONDRIAL-RELATED"/>
    <property type="match status" value="1"/>
</dbReference>
<dbReference type="EC" id="4.2.1.33" evidence="8"/>
<comment type="caution">
    <text evidence="10">The sequence shown here is derived from an EMBL/GenBank/DDBJ whole genome shotgun (WGS) entry which is preliminary data.</text>
</comment>
<gene>
    <name evidence="10" type="primary">dmdA_1</name>
    <name evidence="8" type="synonym">leuC</name>
    <name evidence="10" type="ORF">BerOc1_00252</name>
</gene>
<evidence type="ECO:0000256" key="5">
    <source>
        <dbReference type="ARBA" id="ARBA00023014"/>
    </source>
</evidence>
<evidence type="ECO:0000256" key="6">
    <source>
        <dbReference type="ARBA" id="ARBA00023239"/>
    </source>
</evidence>
<evidence type="ECO:0000313" key="11">
    <source>
        <dbReference type="Proteomes" id="UP000181901"/>
    </source>
</evidence>
<comment type="function">
    <text evidence="8">Catalyzes the isomerization between 2-isopropylmalate and 3-isopropylmalate, via the formation of 2-isopropylmaleate.</text>
</comment>
<dbReference type="GO" id="GO:0051539">
    <property type="term" value="F:4 iron, 4 sulfur cluster binding"/>
    <property type="evidence" value="ECO:0007669"/>
    <property type="project" value="UniProtKB-KW"/>
</dbReference>
<dbReference type="PROSITE" id="PS01244">
    <property type="entry name" value="ACONITASE_2"/>
    <property type="match status" value="1"/>
</dbReference>
<evidence type="ECO:0000256" key="7">
    <source>
        <dbReference type="ARBA" id="ARBA00023304"/>
    </source>
</evidence>
<dbReference type="HAMAP" id="MF_01027">
    <property type="entry name" value="LeuC_type2"/>
    <property type="match status" value="1"/>
</dbReference>
<dbReference type="Pfam" id="PF00330">
    <property type="entry name" value="Aconitase"/>
    <property type="match status" value="2"/>
</dbReference>
<comment type="catalytic activity">
    <reaction evidence="8">
        <text>(2R,3S)-3-isopropylmalate = (2S)-2-isopropylmalate</text>
        <dbReference type="Rhea" id="RHEA:32287"/>
        <dbReference type="ChEBI" id="CHEBI:1178"/>
        <dbReference type="ChEBI" id="CHEBI:35121"/>
        <dbReference type="EC" id="4.2.1.33"/>
    </reaction>
</comment>
<dbReference type="GO" id="GO:0046872">
    <property type="term" value="F:metal ion binding"/>
    <property type="evidence" value="ECO:0007669"/>
    <property type="project" value="UniProtKB-KW"/>
</dbReference>
<feature type="binding site" evidence="8">
    <location>
        <position position="300"/>
    </location>
    <ligand>
        <name>[4Fe-4S] cluster</name>
        <dbReference type="ChEBI" id="CHEBI:49883"/>
    </ligand>
</feature>
<dbReference type="Proteomes" id="UP000181901">
    <property type="component" value="Unassembled WGS sequence"/>
</dbReference>
<dbReference type="Gene3D" id="3.30.499.10">
    <property type="entry name" value="Aconitase, domain 3"/>
    <property type="match status" value="2"/>
</dbReference>
<dbReference type="RefSeq" id="WP_071543911.1">
    <property type="nucleotide sequence ID" value="NZ_LKAQ01000001.1"/>
</dbReference>
<dbReference type="NCBIfam" id="NF001614">
    <property type="entry name" value="PRK00402.1"/>
    <property type="match status" value="1"/>
</dbReference>
<dbReference type="GO" id="GO:0003861">
    <property type="term" value="F:3-isopropylmalate dehydratase activity"/>
    <property type="evidence" value="ECO:0007669"/>
    <property type="project" value="UniProtKB-UniRule"/>
</dbReference>
<dbReference type="InterPro" id="IPR011823">
    <property type="entry name" value="IsopropMal_deHydtase_lsu_bac"/>
</dbReference>
<evidence type="ECO:0000256" key="3">
    <source>
        <dbReference type="ARBA" id="ARBA00022723"/>
    </source>
</evidence>
<dbReference type="PANTHER" id="PTHR43822:SF16">
    <property type="entry name" value="3-ISOPROPYLMALATE DEHYDRATASE LARGE SUBUNIT 2"/>
    <property type="match status" value="1"/>
</dbReference>
<comment type="pathway">
    <text evidence="8">Amino-acid biosynthesis; L-leucine biosynthesis; L-leucine from 3-methyl-2-oxobutanoate: step 2/4.</text>
</comment>
<reference evidence="10 11" key="1">
    <citation type="submission" date="2015-09" db="EMBL/GenBank/DDBJ databases">
        <title>Genome of Desulfovibrio dechloracetivorans BerOc1, a mercury methylating strain isolated from highly hydrocarbons and metals contaminated coastal sediments.</title>
        <authorList>
            <person name="Goni Urriza M."/>
            <person name="Gassie C."/>
            <person name="Bouchez O."/>
            <person name="Klopp C."/>
            <person name="Ranchou-Peyruse A."/>
            <person name="Remy G."/>
        </authorList>
    </citation>
    <scope>NUCLEOTIDE SEQUENCE [LARGE SCALE GENOMIC DNA]</scope>
    <source>
        <strain evidence="10 11">BerOc1</strain>
    </source>
</reference>
<evidence type="ECO:0000256" key="1">
    <source>
        <dbReference type="ARBA" id="ARBA00022430"/>
    </source>
</evidence>
<keyword evidence="8" id="KW-0028">Amino-acid biosynthesis</keyword>
<keyword evidence="2 8" id="KW-0004">4Fe-4S</keyword>
<proteinExistence type="inferred from homology"/>
<organism evidence="10 11">
    <name type="scientific">Pseudodesulfovibrio hydrargyri</name>
    <dbReference type="NCBI Taxonomy" id="2125990"/>
    <lineage>
        <taxon>Bacteria</taxon>
        <taxon>Pseudomonadati</taxon>
        <taxon>Thermodesulfobacteriota</taxon>
        <taxon>Desulfovibrionia</taxon>
        <taxon>Desulfovibrionales</taxon>
        <taxon>Desulfovibrionaceae</taxon>
    </lineage>
</organism>
<sequence>MGQTLAEKILQNHTDEQVTGAGQIVQCKVDMVLANDITAPLAIKSFKAMGAKKVFDRDKISLVCDHFTPNKDIDSAEQVKVVRDFAEEMGVTHYYECGEVGVEHALLPEKGIVGPGYVVIGADSHTCTYGGLGAFATGMGSTDVGAGMALGETWFKVPPTIRVNLTGTPGKYVGAKDFVLNQIGILGVSGALYKALEYGGEVVDNMTIEGRMTIANMAIEAGGKVGLFPVDQKTLDYSSKAGFKGGELMTPDADAVYERVVDIDVTGMAPQVACPHLPDNVKPVDETAGLKIHQAVIGSCTNGRIEDMREAAEVLKGRKVDPKVRCIILPATPSIWKACMQEGLMEIFMDAGCIVGPPTCGPCLGGHMGILAGGERAISTTNRNFKGRMGSLESEVFLSNPAVAAASAVAGEIINPAKL</sequence>
<dbReference type="InterPro" id="IPR036008">
    <property type="entry name" value="Aconitase_4Fe-4S_dom"/>
</dbReference>
<dbReference type="InterPro" id="IPR011826">
    <property type="entry name" value="HAcnase/IPMdehydase_lsu_prok"/>
</dbReference>
<evidence type="ECO:0000256" key="4">
    <source>
        <dbReference type="ARBA" id="ARBA00023004"/>
    </source>
</evidence>
<dbReference type="PROSITE" id="PS00450">
    <property type="entry name" value="ACONITASE_1"/>
    <property type="match status" value="1"/>
</dbReference>
<dbReference type="InterPro" id="IPR033941">
    <property type="entry name" value="IPMI_cat"/>
</dbReference>
<keyword evidence="3 8" id="KW-0479">Metal-binding</keyword>
<protein>
    <recommendedName>
        <fullName evidence="8">3-isopropylmalate dehydratase large subunit</fullName>
        <ecNumber evidence="8">4.2.1.33</ecNumber>
    </recommendedName>
    <alternativeName>
        <fullName evidence="8">Alpha-IPM isomerase</fullName>
        <shortName evidence="8">IPMI</shortName>
    </alternativeName>
    <alternativeName>
        <fullName evidence="8">Isopropylmalate isomerase</fullName>
    </alternativeName>
</protein>
<keyword evidence="6 8" id="KW-0456">Lyase</keyword>
<name>A0A1J5N0J9_9BACT</name>
<evidence type="ECO:0000259" key="9">
    <source>
        <dbReference type="Pfam" id="PF00330"/>
    </source>
</evidence>
<accession>A0A1J5N0J9</accession>
<dbReference type="NCBIfam" id="TIGR02086">
    <property type="entry name" value="IPMI_arch"/>
    <property type="match status" value="1"/>
</dbReference>
<dbReference type="CDD" id="cd01583">
    <property type="entry name" value="IPMI"/>
    <property type="match status" value="1"/>
</dbReference>
<dbReference type="InterPro" id="IPR015931">
    <property type="entry name" value="Acnase/IPM_dHydase_lsu_aba_1/3"/>
</dbReference>
<dbReference type="PRINTS" id="PR00415">
    <property type="entry name" value="ACONITASE"/>
</dbReference>
<dbReference type="OrthoDB" id="9764318at2"/>
<dbReference type="InterPro" id="IPR006251">
    <property type="entry name" value="Homoacnase/IPMdehydase_lsu"/>
</dbReference>
<comment type="similarity">
    <text evidence="8">Belongs to the aconitase/IPM isomerase family. LeuC type 2 subfamily.</text>
</comment>